<name>A0A8H4PS30_9HYPO</name>
<dbReference type="InterPro" id="IPR016292">
    <property type="entry name" value="Epoxide_hydrolase"/>
</dbReference>
<dbReference type="GO" id="GO:0097176">
    <property type="term" value="P:epoxide metabolic process"/>
    <property type="evidence" value="ECO:0007669"/>
    <property type="project" value="TreeGrafter"/>
</dbReference>
<evidence type="ECO:0000313" key="7">
    <source>
        <dbReference type="Proteomes" id="UP000557566"/>
    </source>
</evidence>
<dbReference type="PANTHER" id="PTHR21661">
    <property type="entry name" value="EPOXIDE HYDROLASE 1-RELATED"/>
    <property type="match status" value="1"/>
</dbReference>
<dbReference type="PANTHER" id="PTHR21661:SF35">
    <property type="entry name" value="EPOXIDE HYDROLASE"/>
    <property type="match status" value="1"/>
</dbReference>
<protein>
    <recommendedName>
        <fullName evidence="5">Epoxide hydrolase N-terminal domain-containing protein</fullName>
    </recommendedName>
</protein>
<evidence type="ECO:0000256" key="4">
    <source>
        <dbReference type="PIRSR" id="PIRSR001112-1"/>
    </source>
</evidence>
<evidence type="ECO:0000256" key="1">
    <source>
        <dbReference type="ARBA" id="ARBA00010088"/>
    </source>
</evidence>
<comment type="caution">
    <text evidence="6">The sequence shown here is derived from an EMBL/GenBank/DDBJ whole genome shotgun (WGS) entry which is preliminary data.</text>
</comment>
<comment type="similarity">
    <text evidence="1">Belongs to the peptidase S33 family.</text>
</comment>
<gene>
    <name evidence="6" type="ORF">G6O67_003569</name>
</gene>
<reference evidence="6 7" key="1">
    <citation type="journal article" date="2020" name="Genome Biol. Evol.">
        <title>A new high-quality draft genome assembly of the Chinese cordyceps Ophiocordyceps sinensis.</title>
        <authorList>
            <person name="Shu R."/>
            <person name="Zhang J."/>
            <person name="Meng Q."/>
            <person name="Zhang H."/>
            <person name="Zhou G."/>
            <person name="Li M."/>
            <person name="Wu P."/>
            <person name="Zhao Y."/>
            <person name="Chen C."/>
            <person name="Qin Q."/>
        </authorList>
    </citation>
    <scope>NUCLEOTIDE SEQUENCE [LARGE SCALE GENOMIC DNA]</scope>
    <source>
        <strain evidence="6 7">IOZ07</strain>
    </source>
</reference>
<dbReference type="EMBL" id="JAAVMX010000004">
    <property type="protein sequence ID" value="KAF4509393.1"/>
    <property type="molecule type" value="Genomic_DNA"/>
</dbReference>
<accession>A0A8H4PS30</accession>
<proteinExistence type="inferred from homology"/>
<dbReference type="InterPro" id="IPR010497">
    <property type="entry name" value="Epoxide_hydro_N"/>
</dbReference>
<dbReference type="AlphaFoldDB" id="A0A8H4PS30"/>
<evidence type="ECO:0000256" key="2">
    <source>
        <dbReference type="ARBA" id="ARBA00022797"/>
    </source>
</evidence>
<dbReference type="InterPro" id="IPR000639">
    <property type="entry name" value="Epox_hydrolase-like"/>
</dbReference>
<keyword evidence="7" id="KW-1185">Reference proteome</keyword>
<sequence>MSATTPPTVKPFAMAIPDSSLSLLAAKLAAATLPPESDFADDWESGAPLRDVRRLAARWRDGFDWRAHEARLNRALPQFTTRVALDGGFGELEIHLVHQRSSREGGIPLLFCHGWPGSFLEVIKILPRLTEPDDGGPAFHVVAPSLPGFGFSEAVTKKGFGLAQYAECLHKVMSALGYNRYVTQGGDWGFFITRMIGLLYPEHCLASHVNFLTVRPSLLGALWVGVRHALGWNSAPERAGLARSKHHLLEGAGYSLQQSTRPATLGFALADSPVALLAWIYEKLHHWTDDYPWTDDEVLAWVSIYYFSAAGPAASLRIYYEVGHGASRDDLGKTMAYVPRVPLGVSWFPRDLWVMPRSWASLSGPVVFEGEHAEGGHFAAYECPDQLVGDLKTMFGAGGGANAVARAFDDAA</sequence>
<dbReference type="OrthoDB" id="7130006at2759"/>
<dbReference type="PRINTS" id="PR00412">
    <property type="entry name" value="EPOXHYDRLASE"/>
</dbReference>
<feature type="domain" description="Epoxide hydrolase N-terminal" evidence="5">
    <location>
        <begin position="9"/>
        <end position="122"/>
    </location>
</feature>
<dbReference type="Pfam" id="PF06441">
    <property type="entry name" value="EHN"/>
    <property type="match status" value="1"/>
</dbReference>
<feature type="active site" description="Proton donor" evidence="4">
    <location>
        <position position="319"/>
    </location>
</feature>
<keyword evidence="2" id="KW-0058">Aromatic hydrocarbons catabolism</keyword>
<evidence type="ECO:0000256" key="3">
    <source>
        <dbReference type="ARBA" id="ARBA00022801"/>
    </source>
</evidence>
<evidence type="ECO:0000259" key="5">
    <source>
        <dbReference type="Pfam" id="PF06441"/>
    </source>
</evidence>
<dbReference type="Proteomes" id="UP000557566">
    <property type="component" value="Unassembled WGS sequence"/>
</dbReference>
<dbReference type="GO" id="GO:0004301">
    <property type="term" value="F:epoxide hydrolase activity"/>
    <property type="evidence" value="ECO:0007669"/>
    <property type="project" value="TreeGrafter"/>
</dbReference>
<feature type="active site" description="Nucleophile" evidence="4">
    <location>
        <position position="187"/>
    </location>
</feature>
<dbReference type="InterPro" id="IPR029058">
    <property type="entry name" value="AB_hydrolase_fold"/>
</dbReference>
<dbReference type="SUPFAM" id="SSF53474">
    <property type="entry name" value="alpha/beta-Hydrolases"/>
    <property type="match status" value="1"/>
</dbReference>
<dbReference type="PIRSF" id="PIRSF001112">
    <property type="entry name" value="Epoxide_hydrolase"/>
    <property type="match status" value="1"/>
</dbReference>
<evidence type="ECO:0000313" key="6">
    <source>
        <dbReference type="EMBL" id="KAF4509393.1"/>
    </source>
</evidence>
<feature type="active site" description="Proton acceptor" evidence="4">
    <location>
        <position position="377"/>
    </location>
</feature>
<organism evidence="6 7">
    <name type="scientific">Ophiocordyceps sinensis</name>
    <dbReference type="NCBI Taxonomy" id="72228"/>
    <lineage>
        <taxon>Eukaryota</taxon>
        <taxon>Fungi</taxon>
        <taxon>Dikarya</taxon>
        <taxon>Ascomycota</taxon>
        <taxon>Pezizomycotina</taxon>
        <taxon>Sordariomycetes</taxon>
        <taxon>Hypocreomycetidae</taxon>
        <taxon>Hypocreales</taxon>
        <taxon>Ophiocordycipitaceae</taxon>
        <taxon>Ophiocordyceps</taxon>
    </lineage>
</organism>
<dbReference type="Gene3D" id="3.40.50.1820">
    <property type="entry name" value="alpha/beta hydrolase"/>
    <property type="match status" value="1"/>
</dbReference>
<keyword evidence="3" id="KW-0378">Hydrolase</keyword>